<organism evidence="6 7">
    <name type="scientific">Streptomyces zagrosensis</name>
    <dbReference type="NCBI Taxonomy" id="1042984"/>
    <lineage>
        <taxon>Bacteria</taxon>
        <taxon>Bacillati</taxon>
        <taxon>Actinomycetota</taxon>
        <taxon>Actinomycetes</taxon>
        <taxon>Kitasatosporales</taxon>
        <taxon>Streptomycetaceae</taxon>
        <taxon>Streptomyces</taxon>
    </lineage>
</organism>
<dbReference type="InterPro" id="IPR026856">
    <property type="entry name" value="Sialidase_fam"/>
</dbReference>
<dbReference type="InterPro" id="IPR011040">
    <property type="entry name" value="Sialidase"/>
</dbReference>
<dbReference type="GO" id="GO:0005737">
    <property type="term" value="C:cytoplasm"/>
    <property type="evidence" value="ECO:0007669"/>
    <property type="project" value="TreeGrafter"/>
</dbReference>
<comment type="similarity">
    <text evidence="2">Belongs to the glycosyl hydrolase 33 family.</text>
</comment>
<dbReference type="SUPFAM" id="SSF50939">
    <property type="entry name" value="Sialidases"/>
    <property type="match status" value="1"/>
</dbReference>
<dbReference type="EMBL" id="JACHJL010000015">
    <property type="protein sequence ID" value="MBB5938293.1"/>
    <property type="molecule type" value="Genomic_DNA"/>
</dbReference>
<dbReference type="GO" id="GO:0009313">
    <property type="term" value="P:oligosaccharide catabolic process"/>
    <property type="evidence" value="ECO:0007669"/>
    <property type="project" value="TreeGrafter"/>
</dbReference>
<dbReference type="GO" id="GO:0016020">
    <property type="term" value="C:membrane"/>
    <property type="evidence" value="ECO:0007669"/>
    <property type="project" value="TreeGrafter"/>
</dbReference>
<dbReference type="GO" id="GO:0006689">
    <property type="term" value="P:ganglioside catabolic process"/>
    <property type="evidence" value="ECO:0007669"/>
    <property type="project" value="TreeGrafter"/>
</dbReference>
<accession>A0A7W9QEL9</accession>
<dbReference type="RefSeq" id="WP_184575914.1">
    <property type="nucleotide sequence ID" value="NZ_JACHJL010000015.1"/>
</dbReference>
<dbReference type="PANTHER" id="PTHR10628">
    <property type="entry name" value="SIALIDASE"/>
    <property type="match status" value="1"/>
</dbReference>
<keyword evidence="6" id="KW-0326">Glycosidase</keyword>
<dbReference type="EC" id="3.2.1.18" evidence="3"/>
<evidence type="ECO:0000259" key="5">
    <source>
        <dbReference type="Pfam" id="PF13088"/>
    </source>
</evidence>
<keyword evidence="4" id="KW-0732">Signal</keyword>
<evidence type="ECO:0000256" key="2">
    <source>
        <dbReference type="ARBA" id="ARBA00009348"/>
    </source>
</evidence>
<protein>
    <recommendedName>
        <fullName evidence="3">exo-alpha-sialidase</fullName>
        <ecNumber evidence="3">3.2.1.18</ecNumber>
    </recommendedName>
</protein>
<feature type="domain" description="Sialidase" evidence="5">
    <location>
        <begin position="70"/>
        <end position="364"/>
    </location>
</feature>
<evidence type="ECO:0000256" key="3">
    <source>
        <dbReference type="ARBA" id="ARBA00012733"/>
    </source>
</evidence>
<dbReference type="InterPro" id="IPR036278">
    <property type="entry name" value="Sialidase_sf"/>
</dbReference>
<comment type="catalytic activity">
    <reaction evidence="1">
        <text>Hydrolysis of alpha-(2-&gt;3)-, alpha-(2-&gt;6)-, alpha-(2-&gt;8)- glycosidic linkages of terminal sialic acid residues in oligosaccharides, glycoproteins, glycolipids, colominic acid and synthetic substrates.</text>
        <dbReference type="EC" id="3.2.1.18"/>
    </reaction>
</comment>
<dbReference type="Gene3D" id="2.120.10.10">
    <property type="match status" value="1"/>
</dbReference>
<dbReference type="GO" id="GO:0004308">
    <property type="term" value="F:exo-alpha-sialidase activity"/>
    <property type="evidence" value="ECO:0007669"/>
    <property type="project" value="UniProtKB-EC"/>
</dbReference>
<feature type="chain" id="PRO_5030965180" description="exo-alpha-sialidase" evidence="4">
    <location>
        <begin position="31"/>
        <end position="393"/>
    </location>
</feature>
<dbReference type="Pfam" id="PF13088">
    <property type="entry name" value="BNR_2"/>
    <property type="match status" value="1"/>
</dbReference>
<comment type="caution">
    <text evidence="6">The sequence shown here is derived from an EMBL/GenBank/DDBJ whole genome shotgun (WGS) entry which is preliminary data.</text>
</comment>
<evidence type="ECO:0000313" key="7">
    <source>
        <dbReference type="Proteomes" id="UP000588098"/>
    </source>
</evidence>
<sequence>MAPFSFLRRRPWTSAICTLTVAAVPITANASKNDNDARPDALCSTSTPFTSGTEGYHTFRIPALVRSGKTLIAFAEGRRTSAEDHGDIEVVSKRSTNGGCSWGPLSRVSDNGRNVAGNPAPVVDPASGRIILLTVRQPAAVTQPQIEAGTVASAASRRVYVQRSGDAGATWSRPTEITSAVKRPEWRWYATGPGHGIALTRQRPGRLVVAANHTTAKGSGAHLLYSDNHGGTWHIGAVDHHNGKKLRPDENAVAELPDGRLYVNARDQGGTDPATRLDTYSADGGTSFSAPYRPRPDLVAPVVKGALLHSGTTNCPALLFSAPDHPKERRHLTLRRSSNSGATWVSDTVLAAGPAAYSDLAMTGAKTVAALYETGRKKATERIDLRRVPLTCR</sequence>
<dbReference type="CDD" id="cd15482">
    <property type="entry name" value="Sialidase_non-viral"/>
    <property type="match status" value="1"/>
</dbReference>
<dbReference type="AlphaFoldDB" id="A0A7W9QEL9"/>
<evidence type="ECO:0000256" key="1">
    <source>
        <dbReference type="ARBA" id="ARBA00000427"/>
    </source>
</evidence>
<dbReference type="Proteomes" id="UP000588098">
    <property type="component" value="Unassembled WGS sequence"/>
</dbReference>
<evidence type="ECO:0000313" key="6">
    <source>
        <dbReference type="EMBL" id="MBB5938293.1"/>
    </source>
</evidence>
<dbReference type="PANTHER" id="PTHR10628:SF30">
    <property type="entry name" value="EXO-ALPHA-SIALIDASE"/>
    <property type="match status" value="1"/>
</dbReference>
<keyword evidence="7" id="KW-1185">Reference proteome</keyword>
<keyword evidence="6" id="KW-0378">Hydrolase</keyword>
<evidence type="ECO:0000256" key="4">
    <source>
        <dbReference type="SAM" id="SignalP"/>
    </source>
</evidence>
<proteinExistence type="inferred from homology"/>
<gene>
    <name evidence="6" type="ORF">FHS42_005381</name>
</gene>
<feature type="signal peptide" evidence="4">
    <location>
        <begin position="1"/>
        <end position="30"/>
    </location>
</feature>
<name>A0A7W9QEL9_9ACTN</name>
<reference evidence="6 7" key="1">
    <citation type="submission" date="2020-08" db="EMBL/GenBank/DDBJ databases">
        <title>Genomic Encyclopedia of Type Strains, Phase III (KMG-III): the genomes of soil and plant-associated and newly described type strains.</title>
        <authorList>
            <person name="Whitman W."/>
        </authorList>
    </citation>
    <scope>NUCLEOTIDE SEQUENCE [LARGE SCALE GENOMIC DNA]</scope>
    <source>
        <strain evidence="6 7">CECT 8305</strain>
    </source>
</reference>